<accession>A0A0A9YLL2</accession>
<evidence type="ECO:0000313" key="3">
    <source>
        <dbReference type="EMBL" id="JAG30430.1"/>
    </source>
</evidence>
<dbReference type="EMBL" id="GBHO01013174">
    <property type="protein sequence ID" value="JAG30430.1"/>
    <property type="molecule type" value="Transcribed_RNA"/>
</dbReference>
<proteinExistence type="predicted"/>
<evidence type="ECO:0000313" key="4">
    <source>
        <dbReference type="EMBL" id="JAG30431.1"/>
    </source>
</evidence>
<dbReference type="EMBL" id="GBHO01030919">
    <property type="protein sequence ID" value="JAG12685.1"/>
    <property type="molecule type" value="Transcribed_RNA"/>
</dbReference>
<feature type="compositionally biased region" description="Polar residues" evidence="1">
    <location>
        <begin position="32"/>
        <end position="46"/>
    </location>
</feature>
<protein>
    <submittedName>
        <fullName evidence="3">Gamma-aminobutyrate transaminase POP2, mitochondrial</fullName>
    </submittedName>
</protein>
<gene>
    <name evidence="3" type="primary">POP2_1</name>
    <name evidence="4" type="synonym">POP2_0</name>
    <name evidence="2" type="synonym">POP2_2</name>
    <name evidence="5" type="synonym">POP2_3</name>
    <name evidence="4" type="ORF">CM83_52566</name>
    <name evidence="3" type="ORF">CM83_52570</name>
    <name evidence="5" type="ORF">CM83_52584</name>
    <name evidence="2" type="ORF">CM83_52587</name>
</gene>
<evidence type="ECO:0000313" key="5">
    <source>
        <dbReference type="EMBL" id="JAG40461.1"/>
    </source>
</evidence>
<evidence type="ECO:0000256" key="1">
    <source>
        <dbReference type="SAM" id="MobiDB-lite"/>
    </source>
</evidence>
<name>A0A0A9YLL2_LYGHE</name>
<feature type="region of interest" description="Disordered" evidence="1">
    <location>
        <begin position="1"/>
        <end position="56"/>
    </location>
</feature>
<dbReference type="EMBL" id="GBHO01013173">
    <property type="protein sequence ID" value="JAG30431.1"/>
    <property type="molecule type" value="Transcribed_RNA"/>
</dbReference>
<organism evidence="3">
    <name type="scientific">Lygus hesperus</name>
    <name type="common">Western plant bug</name>
    <dbReference type="NCBI Taxonomy" id="30085"/>
    <lineage>
        <taxon>Eukaryota</taxon>
        <taxon>Metazoa</taxon>
        <taxon>Ecdysozoa</taxon>
        <taxon>Arthropoda</taxon>
        <taxon>Hexapoda</taxon>
        <taxon>Insecta</taxon>
        <taxon>Pterygota</taxon>
        <taxon>Neoptera</taxon>
        <taxon>Paraneoptera</taxon>
        <taxon>Hemiptera</taxon>
        <taxon>Heteroptera</taxon>
        <taxon>Panheteroptera</taxon>
        <taxon>Cimicomorpha</taxon>
        <taxon>Miridae</taxon>
        <taxon>Mirini</taxon>
        <taxon>Lygus</taxon>
    </lineage>
</organism>
<sequence length="131" mass="13851">MGASHSRYGRCMPGSNSNQSVIPRLEAKPPSVNLQGGQGESSSAVTTAGPAGNSELGDAANVFVVDSGEDTSNEYLTILDDETGLTLQDAHDISCSLPKKYHKQVSLSCSLLKVPQAAQINFPPCGYQFYE</sequence>
<reference evidence="3" key="2">
    <citation type="submission" date="2014-07" db="EMBL/GenBank/DDBJ databases">
        <authorList>
            <person name="Hull J."/>
        </authorList>
    </citation>
    <scope>NUCLEOTIDE SEQUENCE</scope>
</reference>
<dbReference type="AlphaFoldDB" id="A0A0A9YLL2"/>
<evidence type="ECO:0000313" key="2">
    <source>
        <dbReference type="EMBL" id="JAG12685.1"/>
    </source>
</evidence>
<reference evidence="3" key="1">
    <citation type="journal article" date="2014" name="PLoS ONE">
        <title>Transcriptome-Based Identification of ABC Transporters in the Western Tarnished Plant Bug Lygus hesperus.</title>
        <authorList>
            <person name="Hull J.J."/>
            <person name="Chaney K."/>
            <person name="Geib S.M."/>
            <person name="Fabrick J.A."/>
            <person name="Brent C.S."/>
            <person name="Walsh D."/>
            <person name="Lavine L.C."/>
        </authorList>
    </citation>
    <scope>NUCLEOTIDE SEQUENCE</scope>
</reference>
<dbReference type="EMBL" id="GBHO01003143">
    <property type="protein sequence ID" value="JAG40461.1"/>
    <property type="molecule type" value="Transcribed_RNA"/>
</dbReference>